<dbReference type="Pfam" id="PF17904">
    <property type="entry name" value="KH_9"/>
    <property type="match status" value="1"/>
</dbReference>
<feature type="compositionally biased region" description="Basic and acidic residues" evidence="2">
    <location>
        <begin position="625"/>
        <end position="634"/>
    </location>
</feature>
<feature type="compositionally biased region" description="Polar residues" evidence="2">
    <location>
        <begin position="546"/>
        <end position="572"/>
    </location>
</feature>
<feature type="compositionally biased region" description="Basic residues" evidence="2">
    <location>
        <begin position="510"/>
        <end position="520"/>
    </location>
</feature>
<dbReference type="PROSITE" id="PS50084">
    <property type="entry name" value="KH_TYPE_1"/>
    <property type="match status" value="2"/>
</dbReference>
<dbReference type="Gene3D" id="2.30.30.140">
    <property type="match status" value="1"/>
</dbReference>
<dbReference type="EMBL" id="JARBDR010000640">
    <property type="protein sequence ID" value="KAJ8309809.1"/>
    <property type="molecule type" value="Genomic_DNA"/>
</dbReference>
<keyword evidence="5" id="KW-1185">Reference proteome</keyword>
<feature type="region of interest" description="Disordered" evidence="2">
    <location>
        <begin position="270"/>
        <end position="289"/>
    </location>
</feature>
<dbReference type="Proteomes" id="UP001217089">
    <property type="component" value="Unassembled WGS sequence"/>
</dbReference>
<keyword evidence="1" id="KW-0694">RNA-binding</keyword>
<comment type="caution">
    <text evidence="4">The sequence shown here is derived from an EMBL/GenBank/DDBJ whole genome shotgun (WGS) entry which is preliminary data.</text>
</comment>
<dbReference type="PANTHER" id="PTHR10603:SF7">
    <property type="entry name" value="FRAGILE X MESSENGER RIBONUCLEOPROTEIN 1 HOMOLOG"/>
    <property type="match status" value="1"/>
</dbReference>
<proteinExistence type="predicted"/>
<feature type="compositionally biased region" description="Polar residues" evidence="2">
    <location>
        <begin position="492"/>
        <end position="506"/>
    </location>
</feature>
<reference evidence="4 5" key="1">
    <citation type="submission" date="2022-12" db="EMBL/GenBank/DDBJ databases">
        <title>Chromosome-level genome of Tegillarca granosa.</title>
        <authorList>
            <person name="Kim J."/>
        </authorList>
    </citation>
    <scope>NUCLEOTIDE SEQUENCE [LARGE SCALE GENOMIC DNA]</scope>
    <source>
        <strain evidence="4">Teg-2019</strain>
        <tissue evidence="4">Adductor muscle</tissue>
    </source>
</reference>
<evidence type="ECO:0000313" key="4">
    <source>
        <dbReference type="EMBL" id="KAJ8309809.1"/>
    </source>
</evidence>
<organism evidence="4 5">
    <name type="scientific">Tegillarca granosa</name>
    <name type="common">Malaysian cockle</name>
    <name type="synonym">Anadara granosa</name>
    <dbReference type="NCBI Taxonomy" id="220873"/>
    <lineage>
        <taxon>Eukaryota</taxon>
        <taxon>Metazoa</taxon>
        <taxon>Spiralia</taxon>
        <taxon>Lophotrochozoa</taxon>
        <taxon>Mollusca</taxon>
        <taxon>Bivalvia</taxon>
        <taxon>Autobranchia</taxon>
        <taxon>Pteriomorphia</taxon>
        <taxon>Arcoida</taxon>
        <taxon>Arcoidea</taxon>
        <taxon>Arcidae</taxon>
        <taxon>Tegillarca</taxon>
    </lineage>
</organism>
<dbReference type="CDD" id="cd22426">
    <property type="entry name" value="KH_I_FMR1_FXR_rpt2"/>
    <property type="match status" value="1"/>
</dbReference>
<evidence type="ECO:0000259" key="3">
    <source>
        <dbReference type="PROSITE" id="PS51641"/>
    </source>
</evidence>
<feature type="compositionally biased region" description="Polar residues" evidence="2">
    <location>
        <begin position="660"/>
        <end position="669"/>
    </location>
</feature>
<accession>A0ABQ9EXL2</accession>
<feature type="domain" description="Agenet-like" evidence="3">
    <location>
        <begin position="3"/>
        <end position="66"/>
    </location>
</feature>
<dbReference type="InterPro" id="IPR004087">
    <property type="entry name" value="KH_dom"/>
</dbReference>
<feature type="compositionally biased region" description="Low complexity" evidence="2">
    <location>
        <begin position="573"/>
        <end position="611"/>
    </location>
</feature>
<dbReference type="CDD" id="cd22427">
    <property type="entry name" value="KH_I_FMR1_FXR_rpt3"/>
    <property type="match status" value="1"/>
</dbReference>
<evidence type="ECO:0000256" key="2">
    <source>
        <dbReference type="SAM" id="MobiDB-lite"/>
    </source>
</evidence>
<feature type="compositionally biased region" description="Basic and acidic residues" evidence="2">
    <location>
        <begin position="364"/>
        <end position="380"/>
    </location>
</feature>
<name>A0ABQ9EXL2_TEGGR</name>
<dbReference type="InterPro" id="IPR036612">
    <property type="entry name" value="KH_dom_type_1_sf"/>
</dbReference>
<dbReference type="SUPFAM" id="SSF54791">
    <property type="entry name" value="Eukaryotic type KH-domain (KH-domain type I)"/>
    <property type="match status" value="2"/>
</dbReference>
<protein>
    <recommendedName>
        <fullName evidence="3">Agenet-like domain-containing protein</fullName>
    </recommendedName>
</protein>
<dbReference type="Gene3D" id="3.30.1370.10">
    <property type="entry name" value="K Homology domain, type 1"/>
    <property type="match status" value="2"/>
</dbReference>
<dbReference type="InterPro" id="IPR040472">
    <property type="entry name" value="FMRP_KH0"/>
</dbReference>
<dbReference type="InterPro" id="IPR004088">
    <property type="entry name" value="KH_dom_type_1"/>
</dbReference>
<feature type="compositionally biased region" description="Polar residues" evidence="2">
    <location>
        <begin position="525"/>
        <end position="538"/>
    </location>
</feature>
<dbReference type="InterPro" id="IPR041560">
    <property type="entry name" value="Tudor_FRM1"/>
</dbReference>
<feature type="region of interest" description="Disordered" evidence="2">
    <location>
        <begin position="354"/>
        <end position="416"/>
    </location>
</feature>
<sequence length="679" mass="75156">MDDLVVEVLGTNGAYYKVYSKASEGEACGWWKAKVKMLKGEFAVIDYVGWDTTYTDIVPLDKVRPINNNAPISKSSFYKYVLEVPVDLRDACKDENAHLEFKKHLGAASVLYNSSDGTLDILSTNDSVNKRASMMGDMHLRNIRQKLLLKQRTEEAVKRLQSTKIRSGYMEEFVVREDLMGLAIGTHGANIQQARRVDGITAIELDESTCTFKVHGESQEAVKKARSMLEYAEDTFQVPRELVAKVIGKNGRNIQDIVDKSGVVRVKIEGDNEHEAPREEMDSTDNSKPLSVDWAATNYWQTTPGQVPFIFVGTSENIGNAKILLEYHLDHLKEVEKLRQEKLEIDQQLKVLSGTQAGPYFPPPRERRGSNDPYSDERGRRGSGSGGRGRAGRGGRRWANERRSAHPDDNSPSNLIPDWSAEVVAEEQKQQGYYTDSVLTGRGGYGRRSRGRGRMSSSSSHRFNVDDSTDDYRDYNRPPRRRMTDDDDTVLDNASVNSQDQDSVSGKDQRPRRRRRRNRYRGAASSGTETDTSVSNYRGGSKFRSGPSSAPASSNWSRNTPDNHNSIKTEVNSASAQSSAAQSRQSQSPGPGPTGSSKSSSNQLNKSNVKNETLNSSSQSSGGHAPKEQREPRRAGGNSRYPQQPSKTGGSGSESDSKTAKNQSSTSNGKSKEQMVNGE</sequence>
<feature type="compositionally biased region" description="Polar residues" evidence="2">
    <location>
        <begin position="612"/>
        <end position="622"/>
    </location>
</feature>
<dbReference type="SMART" id="SM00322">
    <property type="entry name" value="KH"/>
    <property type="match status" value="2"/>
</dbReference>
<evidence type="ECO:0000313" key="5">
    <source>
        <dbReference type="Proteomes" id="UP001217089"/>
    </source>
</evidence>
<dbReference type="InterPro" id="IPR040148">
    <property type="entry name" value="FMR1"/>
</dbReference>
<dbReference type="Pfam" id="PF00013">
    <property type="entry name" value="KH_1"/>
    <property type="match status" value="2"/>
</dbReference>
<evidence type="ECO:0000256" key="1">
    <source>
        <dbReference type="PROSITE-ProRule" id="PRU00117"/>
    </source>
</evidence>
<dbReference type="PROSITE" id="PS51641">
    <property type="entry name" value="AGENET_LIKE"/>
    <property type="match status" value="1"/>
</dbReference>
<dbReference type="PANTHER" id="PTHR10603">
    <property type="entry name" value="FRAGILE X MENTAL RETARDATION SYNDROME-RELATED PROTEIN"/>
    <property type="match status" value="1"/>
</dbReference>
<gene>
    <name evidence="4" type="ORF">KUTeg_011674</name>
</gene>
<feature type="compositionally biased region" description="Basic and acidic residues" evidence="2">
    <location>
        <begin position="398"/>
        <end position="409"/>
    </location>
</feature>
<feature type="compositionally biased region" description="Basic and acidic residues" evidence="2">
    <location>
        <begin position="270"/>
        <end position="281"/>
    </location>
</feature>
<feature type="region of interest" description="Disordered" evidence="2">
    <location>
        <begin position="432"/>
        <end position="679"/>
    </location>
</feature>
<dbReference type="CDD" id="cd22425">
    <property type="entry name" value="KH_I_FMR1_FXR_rpt1"/>
    <property type="match status" value="1"/>
</dbReference>